<dbReference type="AlphaFoldDB" id="A0A8X8DE64"/>
<organism evidence="18 19">
    <name type="scientific">Populus tomentosa</name>
    <name type="common">Chinese white poplar</name>
    <dbReference type="NCBI Taxonomy" id="118781"/>
    <lineage>
        <taxon>Eukaryota</taxon>
        <taxon>Viridiplantae</taxon>
        <taxon>Streptophyta</taxon>
        <taxon>Embryophyta</taxon>
        <taxon>Tracheophyta</taxon>
        <taxon>Spermatophyta</taxon>
        <taxon>Magnoliopsida</taxon>
        <taxon>eudicotyledons</taxon>
        <taxon>Gunneridae</taxon>
        <taxon>Pentapetalae</taxon>
        <taxon>rosids</taxon>
        <taxon>fabids</taxon>
        <taxon>Malpighiales</taxon>
        <taxon>Salicaceae</taxon>
        <taxon>Saliceae</taxon>
        <taxon>Populus</taxon>
    </lineage>
</organism>
<dbReference type="FunFam" id="3.30.200.20:FF:000207">
    <property type="entry name" value="proline-rich receptor-like protein kinase PERK1"/>
    <property type="match status" value="1"/>
</dbReference>
<evidence type="ECO:0000256" key="7">
    <source>
        <dbReference type="ARBA" id="ARBA00022741"/>
    </source>
</evidence>
<evidence type="ECO:0000256" key="15">
    <source>
        <dbReference type="SAM" id="MobiDB-lite"/>
    </source>
</evidence>
<keyword evidence="11 16" id="KW-0472">Membrane</keyword>
<dbReference type="GO" id="GO:0005524">
    <property type="term" value="F:ATP binding"/>
    <property type="evidence" value="ECO:0007669"/>
    <property type="project" value="UniProtKB-UniRule"/>
</dbReference>
<accession>A0A8X8DE64</accession>
<keyword evidence="6 16" id="KW-0812">Transmembrane</keyword>
<dbReference type="Proteomes" id="UP000886885">
    <property type="component" value="Chromosome 1D"/>
</dbReference>
<evidence type="ECO:0000256" key="6">
    <source>
        <dbReference type="ARBA" id="ARBA00022692"/>
    </source>
</evidence>
<comment type="caution">
    <text evidence="18">The sequence shown here is derived from an EMBL/GenBank/DDBJ whole genome shotgun (WGS) entry which is preliminary data.</text>
</comment>
<feature type="compositionally biased region" description="Basic and acidic residues" evidence="15">
    <location>
        <begin position="560"/>
        <end position="579"/>
    </location>
</feature>
<dbReference type="OrthoDB" id="4062651at2759"/>
<evidence type="ECO:0000313" key="19">
    <source>
        <dbReference type="Proteomes" id="UP000886885"/>
    </source>
</evidence>
<evidence type="ECO:0000256" key="8">
    <source>
        <dbReference type="ARBA" id="ARBA00022777"/>
    </source>
</evidence>
<feature type="region of interest" description="Disordered" evidence="15">
    <location>
        <begin position="108"/>
        <end position="132"/>
    </location>
</feature>
<feature type="region of interest" description="Disordered" evidence="15">
    <location>
        <begin position="1"/>
        <end position="64"/>
    </location>
</feature>
<dbReference type="InterPro" id="IPR017441">
    <property type="entry name" value="Protein_kinase_ATP_BS"/>
</dbReference>
<keyword evidence="7 14" id="KW-0547">Nucleotide-binding</keyword>
<feature type="compositionally biased region" description="Low complexity" evidence="15">
    <location>
        <begin position="1"/>
        <end position="14"/>
    </location>
</feature>
<keyword evidence="19" id="KW-1185">Reference proteome</keyword>
<evidence type="ECO:0000256" key="1">
    <source>
        <dbReference type="ARBA" id="ARBA00004162"/>
    </source>
</evidence>
<comment type="catalytic activity">
    <reaction evidence="13">
        <text>L-seryl-[protein] + ATP = O-phospho-L-seryl-[protein] + ADP + H(+)</text>
        <dbReference type="Rhea" id="RHEA:17989"/>
        <dbReference type="Rhea" id="RHEA-COMP:9863"/>
        <dbReference type="Rhea" id="RHEA-COMP:11604"/>
        <dbReference type="ChEBI" id="CHEBI:15378"/>
        <dbReference type="ChEBI" id="CHEBI:29999"/>
        <dbReference type="ChEBI" id="CHEBI:30616"/>
        <dbReference type="ChEBI" id="CHEBI:83421"/>
        <dbReference type="ChEBI" id="CHEBI:456216"/>
        <dbReference type="EC" id="2.7.11.1"/>
    </reaction>
</comment>
<dbReference type="GO" id="GO:0004674">
    <property type="term" value="F:protein serine/threonine kinase activity"/>
    <property type="evidence" value="ECO:0007669"/>
    <property type="project" value="UniProtKB-KW"/>
</dbReference>
<comment type="subcellular location">
    <subcellularLocation>
        <location evidence="1">Cell membrane</location>
        <topology evidence="1">Single-pass membrane protein</topology>
    </subcellularLocation>
</comment>
<evidence type="ECO:0000256" key="10">
    <source>
        <dbReference type="ARBA" id="ARBA00022989"/>
    </source>
</evidence>
<dbReference type="EC" id="2.7.11.1" evidence="2"/>
<keyword evidence="9 14" id="KW-0067">ATP-binding</keyword>
<evidence type="ECO:0000256" key="9">
    <source>
        <dbReference type="ARBA" id="ARBA00022840"/>
    </source>
</evidence>
<protein>
    <recommendedName>
        <fullName evidence="2">non-specific serine/threonine protein kinase</fullName>
        <ecNumber evidence="2">2.7.11.1</ecNumber>
    </recommendedName>
</protein>
<feature type="compositionally biased region" description="Pro residues" evidence="15">
    <location>
        <begin position="15"/>
        <end position="31"/>
    </location>
</feature>
<dbReference type="PROSITE" id="PS00107">
    <property type="entry name" value="PROTEIN_KINASE_ATP"/>
    <property type="match status" value="1"/>
</dbReference>
<evidence type="ECO:0000256" key="3">
    <source>
        <dbReference type="ARBA" id="ARBA00022475"/>
    </source>
</evidence>
<evidence type="ECO:0000313" key="18">
    <source>
        <dbReference type="EMBL" id="KAG6788947.1"/>
    </source>
</evidence>
<evidence type="ECO:0000256" key="13">
    <source>
        <dbReference type="ARBA" id="ARBA00048679"/>
    </source>
</evidence>
<feature type="compositionally biased region" description="Polar residues" evidence="15">
    <location>
        <begin position="32"/>
        <end position="50"/>
    </location>
</feature>
<feature type="compositionally biased region" description="Polar residues" evidence="15">
    <location>
        <begin position="529"/>
        <end position="559"/>
    </location>
</feature>
<dbReference type="InterPro" id="IPR008271">
    <property type="entry name" value="Ser/Thr_kinase_AS"/>
</dbReference>
<keyword evidence="8" id="KW-0418">Kinase</keyword>
<gene>
    <name evidence="18" type="ORF">POTOM_005025</name>
</gene>
<evidence type="ECO:0000256" key="2">
    <source>
        <dbReference type="ARBA" id="ARBA00012513"/>
    </source>
</evidence>
<comment type="catalytic activity">
    <reaction evidence="12">
        <text>L-threonyl-[protein] + ATP = O-phospho-L-threonyl-[protein] + ADP + H(+)</text>
        <dbReference type="Rhea" id="RHEA:46608"/>
        <dbReference type="Rhea" id="RHEA-COMP:11060"/>
        <dbReference type="Rhea" id="RHEA-COMP:11605"/>
        <dbReference type="ChEBI" id="CHEBI:15378"/>
        <dbReference type="ChEBI" id="CHEBI:30013"/>
        <dbReference type="ChEBI" id="CHEBI:30616"/>
        <dbReference type="ChEBI" id="CHEBI:61977"/>
        <dbReference type="ChEBI" id="CHEBI:456216"/>
        <dbReference type="EC" id="2.7.11.1"/>
    </reaction>
</comment>
<keyword evidence="4" id="KW-0723">Serine/threonine-protein kinase</keyword>
<evidence type="ECO:0000256" key="5">
    <source>
        <dbReference type="ARBA" id="ARBA00022679"/>
    </source>
</evidence>
<dbReference type="PROSITE" id="PS00108">
    <property type="entry name" value="PROTEIN_KINASE_ST"/>
    <property type="match status" value="1"/>
</dbReference>
<keyword evidence="10 16" id="KW-1133">Transmembrane helix</keyword>
<dbReference type="PANTHER" id="PTHR47982">
    <property type="entry name" value="PROLINE-RICH RECEPTOR-LIKE PROTEIN KINASE PERK4"/>
    <property type="match status" value="1"/>
</dbReference>
<feature type="binding site" evidence="14">
    <location>
        <position position="228"/>
    </location>
    <ligand>
        <name>ATP</name>
        <dbReference type="ChEBI" id="CHEBI:30616"/>
    </ligand>
</feature>
<proteinExistence type="predicted"/>
<dbReference type="InterPro" id="IPR001245">
    <property type="entry name" value="Ser-Thr/Tyr_kinase_cat_dom"/>
</dbReference>
<dbReference type="InterPro" id="IPR047117">
    <property type="entry name" value="PERK1-13-like"/>
</dbReference>
<evidence type="ECO:0000256" key="11">
    <source>
        <dbReference type="ARBA" id="ARBA00023136"/>
    </source>
</evidence>
<evidence type="ECO:0000256" key="12">
    <source>
        <dbReference type="ARBA" id="ARBA00047899"/>
    </source>
</evidence>
<keyword evidence="3" id="KW-1003">Cell membrane</keyword>
<evidence type="ECO:0000256" key="14">
    <source>
        <dbReference type="PROSITE-ProRule" id="PRU10141"/>
    </source>
</evidence>
<reference evidence="18" key="1">
    <citation type="journal article" date="2020" name="bioRxiv">
        <title>Hybrid origin of Populus tomentosa Carr. identified through genome sequencing and phylogenomic analysis.</title>
        <authorList>
            <person name="An X."/>
            <person name="Gao K."/>
            <person name="Chen Z."/>
            <person name="Li J."/>
            <person name="Yang X."/>
            <person name="Yang X."/>
            <person name="Zhou J."/>
            <person name="Guo T."/>
            <person name="Zhao T."/>
            <person name="Huang S."/>
            <person name="Miao D."/>
            <person name="Khan W.U."/>
            <person name="Rao P."/>
            <person name="Ye M."/>
            <person name="Lei B."/>
            <person name="Liao W."/>
            <person name="Wang J."/>
            <person name="Ji L."/>
            <person name="Li Y."/>
            <person name="Guo B."/>
            <person name="Mustafa N.S."/>
            <person name="Li S."/>
            <person name="Yun Q."/>
            <person name="Keller S.R."/>
            <person name="Mao J."/>
            <person name="Zhang R."/>
            <person name="Strauss S.H."/>
        </authorList>
    </citation>
    <scope>NUCLEOTIDE SEQUENCE</scope>
    <source>
        <strain evidence="18">GM15</strain>
        <tissue evidence="18">Leaf</tissue>
    </source>
</reference>
<dbReference type="InterPro" id="IPR000719">
    <property type="entry name" value="Prot_kinase_dom"/>
</dbReference>
<dbReference type="EMBL" id="JAAWWB010000002">
    <property type="protein sequence ID" value="KAG6788947.1"/>
    <property type="molecule type" value="Genomic_DNA"/>
</dbReference>
<dbReference type="PROSITE" id="PS50011">
    <property type="entry name" value="PROTEIN_KINASE_DOM"/>
    <property type="match status" value="1"/>
</dbReference>
<evidence type="ECO:0000259" key="17">
    <source>
        <dbReference type="PROSITE" id="PS50011"/>
    </source>
</evidence>
<name>A0A8X8DE64_POPTO</name>
<feature type="region of interest" description="Disordered" evidence="15">
    <location>
        <begin position="520"/>
        <end position="579"/>
    </location>
</feature>
<dbReference type="GO" id="GO:0005886">
    <property type="term" value="C:plasma membrane"/>
    <property type="evidence" value="ECO:0007669"/>
    <property type="project" value="UniProtKB-SubCell"/>
</dbReference>
<evidence type="ECO:0000256" key="4">
    <source>
        <dbReference type="ARBA" id="ARBA00022527"/>
    </source>
</evidence>
<feature type="transmembrane region" description="Helical" evidence="16">
    <location>
        <begin position="69"/>
        <end position="92"/>
    </location>
</feature>
<dbReference type="FunFam" id="1.10.510.10:FF:000173">
    <property type="entry name" value="proline-rich receptor-like protein kinase PERK8"/>
    <property type="match status" value="1"/>
</dbReference>
<dbReference type="SMART" id="SM00220">
    <property type="entry name" value="S_TKc"/>
    <property type="match status" value="1"/>
</dbReference>
<keyword evidence="5" id="KW-0808">Transferase</keyword>
<evidence type="ECO:0000256" key="16">
    <source>
        <dbReference type="SAM" id="Phobius"/>
    </source>
</evidence>
<feature type="domain" description="Protein kinase" evidence="17">
    <location>
        <begin position="200"/>
        <end position="550"/>
    </location>
</feature>
<sequence length="639" mass="69662">MSSPSPGVSPFPFNSTPPPPVSNFTSPPPPDTTNQTASQAPPPTSSNGTLTPPAYPSGSPGPAGPSPPVLSALIVGVVLGVLAGVGFSVCVYRRKKRKEAQRLLLAGQPSQVASKDDDWQQNTAPPPDNKMMMWPKLTHPQGTPPSNHLSPMPGIFAEHPSTSSSMGSDKQFPPPTPGIALGYSQSTFPYEELAMATDNFSEANLLGQGGFGYVHKGILANGTVVAIKQLKSGSGQGEREFQAEIEIISRVHHRHLVSLFGYCIAGAQRMLVYEFVPNYTLEFHLHENGRPTMNWSTTMKIAVGAAKGLAYLHEDCQPKIIHRDIKASNILIDHSFEAKVADFGLAKHSLDTETHVSTRVMGTFGYMAPEYASSGKLTAKSDVYSFGVVLLELISGRRPVDRTQSFIDDSIVDWARPLLKHALEDGNFDAVVDPKLQDYDSNEMIRMICCAAACVRHLGRFRPRMSQIVRALEGNMPLGELNEGITPGLSMVYSSASSDYTNRQYEEDLKKFRKLALESPEHDSRVNPLASTSSQECTEPTSESGRNPFRSSTEGQQTKPEMDSQRKEENIKDTKVDRGYKGSNFTRKVELKFHGLTALASSANRIVLEITDGLLFLLKLSPNPPASRNLSEATEEYSA</sequence>
<dbReference type="PANTHER" id="PTHR47982:SF33">
    <property type="entry name" value="PROLINE-RICH RECEPTOR-LIKE PROTEIN KINASE PERK15"/>
    <property type="match status" value="1"/>
</dbReference>
<dbReference type="Pfam" id="PF07714">
    <property type="entry name" value="PK_Tyr_Ser-Thr"/>
    <property type="match status" value="1"/>
</dbReference>